<feature type="compositionally biased region" description="Basic and acidic residues" evidence="1">
    <location>
        <begin position="118"/>
        <end position="145"/>
    </location>
</feature>
<feature type="region of interest" description="Disordered" evidence="1">
    <location>
        <begin position="483"/>
        <end position="557"/>
    </location>
</feature>
<dbReference type="EMBL" id="CAMXCT030003226">
    <property type="protein sequence ID" value="CAL4790519.1"/>
    <property type="molecule type" value="Genomic_DNA"/>
</dbReference>
<feature type="compositionally biased region" description="Basic and acidic residues" evidence="1">
    <location>
        <begin position="292"/>
        <end position="305"/>
    </location>
</feature>
<evidence type="ECO:0000313" key="2">
    <source>
        <dbReference type="EMBL" id="CAI4003207.1"/>
    </source>
</evidence>
<feature type="compositionally biased region" description="Basic and acidic residues" evidence="1">
    <location>
        <begin position="420"/>
        <end position="436"/>
    </location>
</feature>
<feature type="compositionally biased region" description="Basic and acidic residues" evidence="1">
    <location>
        <begin position="184"/>
        <end position="194"/>
    </location>
</feature>
<keyword evidence="5" id="KW-1185">Reference proteome</keyword>
<feature type="region of interest" description="Disordered" evidence="1">
    <location>
        <begin position="416"/>
        <end position="449"/>
    </location>
</feature>
<name>A0A9P1GAI7_9DINO</name>
<sequence length="557" mass="62466">MTSFCTRHNAKDLCRGVHGERRRRLDTALGAVRVLVRRRAVEMQSQRSNVLPVKRDSDPECLIAGCGAMQEDKEEEAFQTEDGSPDFLEDHQDDDDDDGDDDDGEDGDDKPKKGKITNRVEHQEEEFNRMMEEMDIKLDKEKDDGVEVVDGPPMPPPDGEPPHDGPEHHSMGKPGDGIIYLSDIGEHVKLDKRGRPCRVGPDGRKEVRGSPRPKSSYSPEEWRALSAKERDVIIRRGKLEEEAEKLKEIKLKKEKEKKAKAEISEKKKHDSSSLKDPVKDEVHKKKKKSNKKSKESSGKDGDKDAAVSVGKLQGEWERISTPRDPMTMLNRKRDRDPWECSSTSHGAGGLIDIKKYNNTSPEQYHVKWSKVYDQPPFGKWYLVKVIEHADWIEEIWDRWYDETNVPKTIFISLDDSVEEPPSKRQKPEEKVSDEAGAKLGMTPHSEGESDIEHYEFAGNTIAVQGQPSINALVLGMMMSQQMNMGMGKGSQSATQDTKGEGKGYQSATEDTLKGKGKGCELSSEDVADPSNSVSSKAAPKASSQKKGKGNRFRKSKN</sequence>
<accession>A0A9P1GAI7</accession>
<feature type="compositionally biased region" description="Acidic residues" evidence="1">
    <location>
        <begin position="91"/>
        <end position="108"/>
    </location>
</feature>
<reference evidence="2" key="1">
    <citation type="submission" date="2022-10" db="EMBL/GenBank/DDBJ databases">
        <authorList>
            <person name="Chen Y."/>
            <person name="Dougan E. K."/>
            <person name="Chan C."/>
            <person name="Rhodes N."/>
            <person name="Thang M."/>
        </authorList>
    </citation>
    <scope>NUCLEOTIDE SEQUENCE</scope>
</reference>
<feature type="compositionally biased region" description="Low complexity" evidence="1">
    <location>
        <begin position="530"/>
        <end position="542"/>
    </location>
</feature>
<evidence type="ECO:0000256" key="1">
    <source>
        <dbReference type="SAM" id="MobiDB-lite"/>
    </source>
</evidence>
<feature type="compositionally biased region" description="Low complexity" evidence="1">
    <location>
        <begin position="483"/>
        <end position="492"/>
    </location>
</feature>
<feature type="compositionally biased region" description="Basic and acidic residues" evidence="1">
    <location>
        <begin position="160"/>
        <end position="170"/>
    </location>
</feature>
<proteinExistence type="predicted"/>
<evidence type="ECO:0000313" key="3">
    <source>
        <dbReference type="EMBL" id="CAL1156582.1"/>
    </source>
</evidence>
<organism evidence="2">
    <name type="scientific">Cladocopium goreaui</name>
    <dbReference type="NCBI Taxonomy" id="2562237"/>
    <lineage>
        <taxon>Eukaryota</taxon>
        <taxon>Sar</taxon>
        <taxon>Alveolata</taxon>
        <taxon>Dinophyceae</taxon>
        <taxon>Suessiales</taxon>
        <taxon>Symbiodiniaceae</taxon>
        <taxon>Cladocopium</taxon>
    </lineage>
</organism>
<dbReference type="AlphaFoldDB" id="A0A9P1GAI7"/>
<protein>
    <submittedName>
        <fullName evidence="4">Copia protein</fullName>
    </submittedName>
</protein>
<feature type="compositionally biased region" description="Basic and acidic residues" evidence="1">
    <location>
        <begin position="220"/>
        <end position="283"/>
    </location>
</feature>
<gene>
    <name evidence="2" type="ORF">C1SCF055_LOCUS29094</name>
</gene>
<feature type="compositionally biased region" description="Basic residues" evidence="1">
    <location>
        <begin position="543"/>
        <end position="557"/>
    </location>
</feature>
<comment type="caution">
    <text evidence="2">The sequence shown here is derived from an EMBL/GenBank/DDBJ whole genome shotgun (WGS) entry which is preliminary data.</text>
</comment>
<dbReference type="EMBL" id="CAMXCT020003226">
    <property type="protein sequence ID" value="CAL1156582.1"/>
    <property type="molecule type" value="Genomic_DNA"/>
</dbReference>
<reference evidence="3" key="2">
    <citation type="submission" date="2024-04" db="EMBL/GenBank/DDBJ databases">
        <authorList>
            <person name="Chen Y."/>
            <person name="Shah S."/>
            <person name="Dougan E. K."/>
            <person name="Thang M."/>
            <person name="Chan C."/>
        </authorList>
    </citation>
    <scope>NUCLEOTIDE SEQUENCE [LARGE SCALE GENOMIC DNA]</scope>
</reference>
<dbReference type="EMBL" id="CAMXCT010003226">
    <property type="protein sequence ID" value="CAI4003207.1"/>
    <property type="molecule type" value="Genomic_DNA"/>
</dbReference>
<evidence type="ECO:0000313" key="4">
    <source>
        <dbReference type="EMBL" id="CAL4790519.1"/>
    </source>
</evidence>
<dbReference type="Proteomes" id="UP001152797">
    <property type="component" value="Unassembled WGS sequence"/>
</dbReference>
<feature type="region of interest" description="Disordered" evidence="1">
    <location>
        <begin position="69"/>
        <end position="344"/>
    </location>
</feature>
<evidence type="ECO:0000313" key="5">
    <source>
        <dbReference type="Proteomes" id="UP001152797"/>
    </source>
</evidence>